<reference evidence="2 3" key="1">
    <citation type="submission" date="2019-05" db="EMBL/GenBank/DDBJ databases">
        <authorList>
            <person name="Farhan Ul Haque M."/>
        </authorList>
    </citation>
    <scope>NUCLEOTIDE SEQUENCE [LARGE SCALE GENOMIC DNA]</scope>
    <source>
        <strain evidence="2">2</strain>
    </source>
</reference>
<evidence type="ECO:0000313" key="3">
    <source>
        <dbReference type="Proteomes" id="UP000485880"/>
    </source>
</evidence>
<dbReference type="AlphaFoldDB" id="A0A8B6MA91"/>
<evidence type="ECO:0000256" key="1">
    <source>
        <dbReference type="SAM" id="MobiDB-lite"/>
    </source>
</evidence>
<name>A0A8B6MA91_METTU</name>
<organism evidence="2 3">
    <name type="scientific">Methylocella tundrae</name>
    <dbReference type="NCBI Taxonomy" id="227605"/>
    <lineage>
        <taxon>Bacteria</taxon>
        <taxon>Pseudomonadati</taxon>
        <taxon>Pseudomonadota</taxon>
        <taxon>Alphaproteobacteria</taxon>
        <taxon>Hyphomicrobiales</taxon>
        <taxon>Beijerinckiaceae</taxon>
        <taxon>Methylocella</taxon>
    </lineage>
</organism>
<dbReference type="EMBL" id="CABFMQ020000120">
    <property type="protein sequence ID" value="VTZ51937.1"/>
    <property type="molecule type" value="Genomic_DNA"/>
</dbReference>
<gene>
    <name evidence="2" type="ORF">MPC4_60026</name>
</gene>
<sequence length="114" mass="12791">MMERIAAGCGPDSRSSNFKMRRASPIQLVDSRLSYRNLTSDSLIRTTSAPNLQRAQVGGDFFQQQSKDVKLELRDRQLDALSTKCSRMFTPADRKPHRDGVAAAIQRRPRSAPV</sequence>
<dbReference type="Proteomes" id="UP000485880">
    <property type="component" value="Unassembled WGS sequence"/>
</dbReference>
<proteinExistence type="predicted"/>
<comment type="caution">
    <text evidence="2">The sequence shown here is derived from an EMBL/GenBank/DDBJ whole genome shotgun (WGS) entry which is preliminary data.</text>
</comment>
<protein>
    <submittedName>
        <fullName evidence="2">Uncharacterized protein</fullName>
    </submittedName>
</protein>
<evidence type="ECO:0000313" key="2">
    <source>
        <dbReference type="EMBL" id="VTZ51937.1"/>
    </source>
</evidence>
<accession>A0A8B6MA91</accession>
<feature type="region of interest" description="Disordered" evidence="1">
    <location>
        <begin position="90"/>
        <end position="114"/>
    </location>
</feature>
<keyword evidence="3" id="KW-1185">Reference proteome</keyword>